<dbReference type="CDD" id="cd00190">
    <property type="entry name" value="Tryp_SPc"/>
    <property type="match status" value="1"/>
</dbReference>
<dbReference type="PROSITE" id="PS00134">
    <property type="entry name" value="TRYPSIN_HIS"/>
    <property type="match status" value="1"/>
</dbReference>
<dbReference type="InterPro" id="IPR018114">
    <property type="entry name" value="TRYPSIN_HIS"/>
</dbReference>
<sequence>MNYLLVFLAISFPFFSLAGGTNNTFRPPPRIIGGSTARAGQFPWQAAIYLDNISGKYFCGGALITNQWILTAAHCVFGGKLFTIHLGSNTLFSQDENRIILSSSKYVVHPEYDQNTLENDVGLIQLHMPVTFTEYVQKINIANMGQIHDGVVVTAAGWGQTSDSSSGMSNNLIYAELSIISNTECQITYGSQIKSGMVCAVGNYNEGICIGDTGSPLVKPDVKGSPLHVGIASFMSQNGCESTDPSGFIRTDVYHKWISNVTNAP</sequence>
<evidence type="ECO:0000259" key="10">
    <source>
        <dbReference type="PROSITE" id="PS50240"/>
    </source>
</evidence>
<dbReference type="GO" id="GO:0006508">
    <property type="term" value="P:proteolysis"/>
    <property type="evidence" value="ECO:0007669"/>
    <property type="project" value="UniProtKB-KW"/>
</dbReference>
<dbReference type="InterPro" id="IPR001314">
    <property type="entry name" value="Peptidase_S1A"/>
</dbReference>
<keyword evidence="12" id="KW-1185">Reference proteome</keyword>
<dbReference type="InParanoid" id="D6X3A3"/>
<dbReference type="OMA" id="TEFTEWI"/>
<dbReference type="PANTHER" id="PTHR24260:SF136">
    <property type="entry name" value="GH08193P-RELATED"/>
    <property type="match status" value="1"/>
</dbReference>
<keyword evidence="6" id="KW-0720">Serine protease</keyword>
<dbReference type="Pfam" id="PF00089">
    <property type="entry name" value="Trypsin"/>
    <property type="match status" value="1"/>
</dbReference>
<evidence type="ECO:0000313" key="11">
    <source>
        <dbReference type="EMBL" id="EFA10762.1"/>
    </source>
</evidence>
<feature type="chain" id="PRO_5003090529" evidence="9">
    <location>
        <begin position="21"/>
        <end position="265"/>
    </location>
</feature>
<evidence type="ECO:0000256" key="6">
    <source>
        <dbReference type="ARBA" id="ARBA00022825"/>
    </source>
</evidence>
<dbReference type="GO" id="GO:0004252">
    <property type="term" value="F:serine-type endopeptidase activity"/>
    <property type="evidence" value="ECO:0007669"/>
    <property type="project" value="InterPro"/>
</dbReference>
<accession>D6X3A3</accession>
<dbReference type="SMART" id="SM00020">
    <property type="entry name" value="Tryp_SPc"/>
    <property type="match status" value="1"/>
</dbReference>
<keyword evidence="8" id="KW-1015">Disulfide bond</keyword>
<dbReference type="PhylomeDB" id="D6X3A3"/>
<name>D6X3A3_TRICA</name>
<evidence type="ECO:0000256" key="8">
    <source>
        <dbReference type="ARBA" id="ARBA00023157"/>
    </source>
</evidence>
<dbReference type="Proteomes" id="UP000007266">
    <property type="component" value="Linkage group 9"/>
</dbReference>
<dbReference type="InterPro" id="IPR001254">
    <property type="entry name" value="Trypsin_dom"/>
</dbReference>
<dbReference type="KEGG" id="tca:661991"/>
<keyword evidence="3 11" id="KW-0645">Protease</keyword>
<dbReference type="PANTHER" id="PTHR24260">
    <property type="match status" value="1"/>
</dbReference>
<proteinExistence type="predicted"/>
<evidence type="ECO:0000313" key="12">
    <source>
        <dbReference type="Proteomes" id="UP000007266"/>
    </source>
</evidence>
<keyword evidence="5" id="KW-0378">Hydrolase</keyword>
<evidence type="ECO:0000256" key="3">
    <source>
        <dbReference type="ARBA" id="ARBA00022670"/>
    </source>
</evidence>
<dbReference type="FunFam" id="2.40.10.10:FF:000146">
    <property type="entry name" value="Serine protease 53"/>
    <property type="match status" value="1"/>
</dbReference>
<dbReference type="PRINTS" id="PR00722">
    <property type="entry name" value="CHYMOTRYPSIN"/>
</dbReference>
<organism evidence="11 12">
    <name type="scientific">Tribolium castaneum</name>
    <name type="common">Red flour beetle</name>
    <dbReference type="NCBI Taxonomy" id="7070"/>
    <lineage>
        <taxon>Eukaryota</taxon>
        <taxon>Metazoa</taxon>
        <taxon>Ecdysozoa</taxon>
        <taxon>Arthropoda</taxon>
        <taxon>Hexapoda</taxon>
        <taxon>Insecta</taxon>
        <taxon>Pterygota</taxon>
        <taxon>Neoptera</taxon>
        <taxon>Endopterygota</taxon>
        <taxon>Coleoptera</taxon>
        <taxon>Polyphaga</taxon>
        <taxon>Cucujiformia</taxon>
        <taxon>Tenebrionidae</taxon>
        <taxon>Tenebrionidae incertae sedis</taxon>
        <taxon>Tribolium</taxon>
    </lineage>
</organism>
<dbReference type="GO" id="GO:0005615">
    <property type="term" value="C:extracellular space"/>
    <property type="evidence" value="ECO:0000318"/>
    <property type="project" value="GO_Central"/>
</dbReference>
<dbReference type="Gene3D" id="2.40.10.10">
    <property type="entry name" value="Trypsin-like serine proteases"/>
    <property type="match status" value="2"/>
</dbReference>
<reference evidence="11 12" key="2">
    <citation type="journal article" date="2010" name="Nucleic Acids Res.">
        <title>BeetleBase in 2010: revisions to provide comprehensive genomic information for Tribolium castaneum.</title>
        <authorList>
            <person name="Kim H.S."/>
            <person name="Murphy T."/>
            <person name="Xia J."/>
            <person name="Caragea D."/>
            <person name="Park Y."/>
            <person name="Beeman R.W."/>
            <person name="Lorenzen M.D."/>
            <person name="Butcher S."/>
            <person name="Manak J.R."/>
            <person name="Brown S.J."/>
        </authorList>
    </citation>
    <scope>NUCLEOTIDE SEQUENCE [LARGE SCALE GENOMIC DNA]</scope>
    <source>
        <strain evidence="11 12">Georgia GA2</strain>
    </source>
</reference>
<dbReference type="InterPro" id="IPR043504">
    <property type="entry name" value="Peptidase_S1_PA_chymotrypsin"/>
</dbReference>
<dbReference type="GO" id="GO:0045087">
    <property type="term" value="P:innate immune response"/>
    <property type="evidence" value="ECO:0000318"/>
    <property type="project" value="GO_Central"/>
</dbReference>
<evidence type="ECO:0000256" key="5">
    <source>
        <dbReference type="ARBA" id="ARBA00022801"/>
    </source>
</evidence>
<keyword evidence="7" id="KW-0865">Zymogen</keyword>
<evidence type="ECO:0000256" key="7">
    <source>
        <dbReference type="ARBA" id="ARBA00023145"/>
    </source>
</evidence>
<dbReference type="AlphaFoldDB" id="D6X3A3"/>
<gene>
    <name evidence="11" type="primary">AUGUSTUS-3.0.2_12573</name>
    <name evidence="11" type="ORF">TcasGA2_TC012573</name>
</gene>
<dbReference type="PROSITE" id="PS50240">
    <property type="entry name" value="TRYPSIN_DOM"/>
    <property type="match status" value="1"/>
</dbReference>
<dbReference type="eggNOG" id="KOG3627">
    <property type="taxonomic scope" value="Eukaryota"/>
</dbReference>
<keyword evidence="2" id="KW-0964">Secreted</keyword>
<evidence type="ECO:0000256" key="4">
    <source>
        <dbReference type="ARBA" id="ARBA00022729"/>
    </source>
</evidence>
<evidence type="ECO:0000256" key="1">
    <source>
        <dbReference type="ARBA" id="ARBA00004613"/>
    </source>
</evidence>
<protein>
    <submittedName>
        <fullName evidence="11">Serine protease H130</fullName>
    </submittedName>
</protein>
<keyword evidence="4 9" id="KW-0732">Signal</keyword>
<dbReference type="SUPFAM" id="SSF50494">
    <property type="entry name" value="Trypsin-like serine proteases"/>
    <property type="match status" value="1"/>
</dbReference>
<dbReference type="HOGENOM" id="CLU_006842_0_4_1"/>
<reference evidence="11 12" key="1">
    <citation type="journal article" date="2008" name="Nature">
        <title>The genome of the model beetle and pest Tribolium castaneum.</title>
        <authorList>
            <consortium name="Tribolium Genome Sequencing Consortium"/>
            <person name="Richards S."/>
            <person name="Gibbs R.A."/>
            <person name="Weinstock G.M."/>
            <person name="Brown S.J."/>
            <person name="Denell R."/>
            <person name="Beeman R.W."/>
            <person name="Gibbs R."/>
            <person name="Beeman R.W."/>
            <person name="Brown S.J."/>
            <person name="Bucher G."/>
            <person name="Friedrich M."/>
            <person name="Grimmelikhuijzen C.J."/>
            <person name="Klingler M."/>
            <person name="Lorenzen M."/>
            <person name="Richards S."/>
            <person name="Roth S."/>
            <person name="Schroder R."/>
            <person name="Tautz D."/>
            <person name="Zdobnov E.M."/>
            <person name="Muzny D."/>
            <person name="Gibbs R.A."/>
            <person name="Weinstock G.M."/>
            <person name="Attaway T."/>
            <person name="Bell S."/>
            <person name="Buhay C.J."/>
            <person name="Chandrabose M.N."/>
            <person name="Chavez D."/>
            <person name="Clerk-Blankenburg K.P."/>
            <person name="Cree A."/>
            <person name="Dao M."/>
            <person name="Davis C."/>
            <person name="Chacko J."/>
            <person name="Dinh H."/>
            <person name="Dugan-Rocha S."/>
            <person name="Fowler G."/>
            <person name="Garner T.T."/>
            <person name="Garnes J."/>
            <person name="Gnirke A."/>
            <person name="Hawes A."/>
            <person name="Hernandez J."/>
            <person name="Hines S."/>
            <person name="Holder M."/>
            <person name="Hume J."/>
            <person name="Jhangiani S.N."/>
            <person name="Joshi V."/>
            <person name="Khan Z.M."/>
            <person name="Jackson L."/>
            <person name="Kovar C."/>
            <person name="Kowis A."/>
            <person name="Lee S."/>
            <person name="Lewis L.R."/>
            <person name="Margolis J."/>
            <person name="Morgan M."/>
            <person name="Nazareth L.V."/>
            <person name="Nguyen N."/>
            <person name="Okwuonu G."/>
            <person name="Parker D."/>
            <person name="Richards S."/>
            <person name="Ruiz S.J."/>
            <person name="Santibanez J."/>
            <person name="Savard J."/>
            <person name="Scherer S.E."/>
            <person name="Schneider B."/>
            <person name="Sodergren E."/>
            <person name="Tautz D."/>
            <person name="Vattahil S."/>
            <person name="Villasana D."/>
            <person name="White C.S."/>
            <person name="Wright R."/>
            <person name="Park Y."/>
            <person name="Beeman R.W."/>
            <person name="Lord J."/>
            <person name="Oppert B."/>
            <person name="Lorenzen M."/>
            <person name="Brown S."/>
            <person name="Wang L."/>
            <person name="Savard J."/>
            <person name="Tautz D."/>
            <person name="Richards S."/>
            <person name="Weinstock G."/>
            <person name="Gibbs R.A."/>
            <person name="Liu Y."/>
            <person name="Worley K."/>
            <person name="Weinstock G."/>
            <person name="Elsik C.G."/>
            <person name="Reese J.T."/>
            <person name="Elhaik E."/>
            <person name="Landan G."/>
            <person name="Graur D."/>
            <person name="Arensburger P."/>
            <person name="Atkinson P."/>
            <person name="Beeman R.W."/>
            <person name="Beidler J."/>
            <person name="Brown S.J."/>
            <person name="Demuth J.P."/>
            <person name="Drury D.W."/>
            <person name="Du Y.Z."/>
            <person name="Fujiwara H."/>
            <person name="Lorenzen M."/>
            <person name="Maselli V."/>
            <person name="Osanai M."/>
            <person name="Park Y."/>
            <person name="Robertson H.M."/>
            <person name="Tu Z."/>
            <person name="Wang J.J."/>
            <person name="Wang S."/>
            <person name="Richards S."/>
            <person name="Song H."/>
            <person name="Zhang L."/>
            <person name="Sodergren E."/>
            <person name="Werner D."/>
            <person name="Stanke M."/>
            <person name="Morgenstern B."/>
            <person name="Solovyev V."/>
            <person name="Kosarev P."/>
            <person name="Brown G."/>
            <person name="Chen H.C."/>
            <person name="Ermolaeva O."/>
            <person name="Hlavina W."/>
            <person name="Kapustin Y."/>
            <person name="Kiryutin B."/>
            <person name="Kitts P."/>
            <person name="Maglott D."/>
            <person name="Pruitt K."/>
            <person name="Sapojnikov V."/>
            <person name="Souvorov A."/>
            <person name="Mackey A.J."/>
            <person name="Waterhouse R.M."/>
            <person name="Wyder S."/>
            <person name="Zdobnov E.M."/>
            <person name="Zdobnov E.M."/>
            <person name="Wyder S."/>
            <person name="Kriventseva E.V."/>
            <person name="Kadowaki T."/>
            <person name="Bork P."/>
            <person name="Aranda M."/>
            <person name="Bao R."/>
            <person name="Beermann A."/>
            <person name="Berns N."/>
            <person name="Bolognesi R."/>
            <person name="Bonneton F."/>
            <person name="Bopp D."/>
            <person name="Brown S.J."/>
            <person name="Bucher G."/>
            <person name="Butts T."/>
            <person name="Chaumot A."/>
            <person name="Denell R.E."/>
            <person name="Ferrier D.E."/>
            <person name="Friedrich M."/>
            <person name="Gordon C.M."/>
            <person name="Jindra M."/>
            <person name="Klingler M."/>
            <person name="Lan Q."/>
            <person name="Lattorff H.M."/>
            <person name="Laudet V."/>
            <person name="von Levetsow C."/>
            <person name="Liu Z."/>
            <person name="Lutz R."/>
            <person name="Lynch J.A."/>
            <person name="da Fonseca R.N."/>
            <person name="Posnien N."/>
            <person name="Reuter R."/>
            <person name="Roth S."/>
            <person name="Savard J."/>
            <person name="Schinko J.B."/>
            <person name="Schmitt C."/>
            <person name="Schoppmeier M."/>
            <person name="Schroder R."/>
            <person name="Shippy T.D."/>
            <person name="Simonnet F."/>
            <person name="Marques-Souza H."/>
            <person name="Tautz D."/>
            <person name="Tomoyasu Y."/>
            <person name="Trauner J."/>
            <person name="Van der Zee M."/>
            <person name="Vervoort M."/>
            <person name="Wittkopp N."/>
            <person name="Wimmer E.A."/>
            <person name="Yang X."/>
            <person name="Jones A.K."/>
            <person name="Sattelle D.B."/>
            <person name="Ebert P.R."/>
            <person name="Nelson D."/>
            <person name="Scott J.G."/>
            <person name="Beeman R.W."/>
            <person name="Muthukrishnan S."/>
            <person name="Kramer K.J."/>
            <person name="Arakane Y."/>
            <person name="Beeman R.W."/>
            <person name="Zhu Q."/>
            <person name="Hogenkamp D."/>
            <person name="Dixit R."/>
            <person name="Oppert B."/>
            <person name="Jiang H."/>
            <person name="Zou Z."/>
            <person name="Marshall J."/>
            <person name="Elpidina E."/>
            <person name="Vinokurov K."/>
            <person name="Oppert C."/>
            <person name="Zou Z."/>
            <person name="Evans J."/>
            <person name="Lu Z."/>
            <person name="Zhao P."/>
            <person name="Sumathipala N."/>
            <person name="Altincicek B."/>
            <person name="Vilcinskas A."/>
            <person name="Williams M."/>
            <person name="Hultmark D."/>
            <person name="Hetru C."/>
            <person name="Jiang H."/>
            <person name="Grimmelikhuijzen C.J."/>
            <person name="Hauser F."/>
            <person name="Cazzamali G."/>
            <person name="Williamson M."/>
            <person name="Park Y."/>
            <person name="Li B."/>
            <person name="Tanaka Y."/>
            <person name="Predel R."/>
            <person name="Neupert S."/>
            <person name="Schachtner J."/>
            <person name="Verleyen P."/>
            <person name="Raible F."/>
            <person name="Bork P."/>
            <person name="Friedrich M."/>
            <person name="Walden K.K."/>
            <person name="Robertson H.M."/>
            <person name="Angeli S."/>
            <person name="Foret S."/>
            <person name="Bucher G."/>
            <person name="Schuetz S."/>
            <person name="Maleszka R."/>
            <person name="Wimmer E.A."/>
            <person name="Beeman R.W."/>
            <person name="Lorenzen M."/>
            <person name="Tomoyasu Y."/>
            <person name="Miller S.C."/>
            <person name="Grossmann D."/>
            <person name="Bucher G."/>
        </authorList>
    </citation>
    <scope>NUCLEOTIDE SEQUENCE [LARGE SCALE GENOMIC DNA]</scope>
    <source>
        <strain evidence="11 12">Georgia GA2</strain>
    </source>
</reference>
<dbReference type="InterPro" id="IPR009003">
    <property type="entry name" value="Peptidase_S1_PA"/>
</dbReference>
<feature type="domain" description="Peptidase S1" evidence="10">
    <location>
        <begin position="31"/>
        <end position="263"/>
    </location>
</feature>
<dbReference type="EMBL" id="KQ971372">
    <property type="protein sequence ID" value="EFA10762.1"/>
    <property type="molecule type" value="Genomic_DNA"/>
</dbReference>
<dbReference type="OrthoDB" id="5597713at2759"/>
<dbReference type="InterPro" id="IPR051333">
    <property type="entry name" value="CLIP_Serine_Protease"/>
</dbReference>
<evidence type="ECO:0000256" key="9">
    <source>
        <dbReference type="SAM" id="SignalP"/>
    </source>
</evidence>
<evidence type="ECO:0000256" key="2">
    <source>
        <dbReference type="ARBA" id="ARBA00022525"/>
    </source>
</evidence>
<comment type="subcellular location">
    <subcellularLocation>
        <location evidence="1">Secreted</location>
    </subcellularLocation>
</comment>
<feature type="signal peptide" evidence="9">
    <location>
        <begin position="1"/>
        <end position="20"/>
    </location>
</feature>